<reference evidence="3 4" key="1">
    <citation type="journal article" date="2018" name="Front. Microbiol.">
        <title>Prospects for Fungal Bioremediation of Acidic Radioactive Waste Sites: Characterization and Genome Sequence of Rhodotorula taiwanensis MD1149.</title>
        <authorList>
            <person name="Tkavc R."/>
            <person name="Matrosova V.Y."/>
            <person name="Grichenko O.E."/>
            <person name="Gostincar C."/>
            <person name="Volpe R.P."/>
            <person name="Klimenkova P."/>
            <person name="Gaidamakova E.K."/>
            <person name="Zhou C.E."/>
            <person name="Stewart B.J."/>
            <person name="Lyman M.G."/>
            <person name="Malfatti S.A."/>
            <person name="Rubinfeld B."/>
            <person name="Courtot M."/>
            <person name="Singh J."/>
            <person name="Dalgard C.L."/>
            <person name="Hamilton T."/>
            <person name="Frey K.G."/>
            <person name="Gunde-Cimerman N."/>
            <person name="Dugan L."/>
            <person name="Daly M.J."/>
        </authorList>
    </citation>
    <scope>NUCLEOTIDE SEQUENCE [LARGE SCALE GENOMIC DNA]</scope>
    <source>
        <strain evidence="3 4">MD1149</strain>
    </source>
</reference>
<accession>A0A2S5B4C1</accession>
<feature type="region of interest" description="Disordered" evidence="1">
    <location>
        <begin position="260"/>
        <end position="469"/>
    </location>
</feature>
<gene>
    <name evidence="3" type="ORF">BMF94_5424</name>
</gene>
<evidence type="ECO:0000256" key="1">
    <source>
        <dbReference type="SAM" id="MobiDB-lite"/>
    </source>
</evidence>
<protein>
    <submittedName>
        <fullName evidence="3">Uncharacterized protein</fullName>
    </submittedName>
</protein>
<organism evidence="3 4">
    <name type="scientific">Rhodotorula taiwanensis</name>
    <dbReference type="NCBI Taxonomy" id="741276"/>
    <lineage>
        <taxon>Eukaryota</taxon>
        <taxon>Fungi</taxon>
        <taxon>Dikarya</taxon>
        <taxon>Basidiomycota</taxon>
        <taxon>Pucciniomycotina</taxon>
        <taxon>Microbotryomycetes</taxon>
        <taxon>Sporidiobolales</taxon>
        <taxon>Sporidiobolaceae</taxon>
        <taxon>Rhodotorula</taxon>
    </lineage>
</organism>
<dbReference type="OrthoDB" id="2529705at2759"/>
<dbReference type="EMBL" id="PJQD01000080">
    <property type="protein sequence ID" value="POY71561.1"/>
    <property type="molecule type" value="Genomic_DNA"/>
</dbReference>
<evidence type="ECO:0000313" key="3">
    <source>
        <dbReference type="EMBL" id="POY71561.1"/>
    </source>
</evidence>
<feature type="compositionally biased region" description="Polar residues" evidence="1">
    <location>
        <begin position="336"/>
        <end position="345"/>
    </location>
</feature>
<feature type="transmembrane region" description="Helical" evidence="2">
    <location>
        <begin position="73"/>
        <end position="96"/>
    </location>
</feature>
<dbReference type="Proteomes" id="UP000237144">
    <property type="component" value="Unassembled WGS sequence"/>
</dbReference>
<name>A0A2S5B4C1_9BASI</name>
<comment type="caution">
    <text evidence="3">The sequence shown here is derived from an EMBL/GenBank/DDBJ whole genome shotgun (WGS) entry which is preliminary data.</text>
</comment>
<feature type="region of interest" description="Disordered" evidence="1">
    <location>
        <begin position="152"/>
        <end position="176"/>
    </location>
</feature>
<feature type="compositionally biased region" description="Basic and acidic residues" evidence="1">
    <location>
        <begin position="448"/>
        <end position="469"/>
    </location>
</feature>
<feature type="compositionally biased region" description="Basic and acidic residues" evidence="1">
    <location>
        <begin position="417"/>
        <end position="427"/>
    </location>
</feature>
<keyword evidence="4" id="KW-1185">Reference proteome</keyword>
<feature type="compositionally biased region" description="Polar residues" evidence="1">
    <location>
        <begin position="376"/>
        <end position="387"/>
    </location>
</feature>
<proteinExistence type="predicted"/>
<feature type="compositionally biased region" description="Low complexity" evidence="1">
    <location>
        <begin position="353"/>
        <end position="364"/>
    </location>
</feature>
<keyword evidence="2" id="KW-0472">Membrane</keyword>
<sequence>MAPVVPTPTPTLYQWIKRNDVAATAASTITAQQQQAEATTSATSSAPSSTSSGNVNNGGFYGNIWGGNFSTNWVTWVSIVVLVGLLLGIMTARFFYIRRYYPPTLRAYFVPTKGININRLGIHIRGPPARIPHENPPPYMYATEFGYGRRRRRRGRQTVGDTVGEGGARIGERDEDDMFDGDLTAERASISGVTAPVAREPLPRYYVDAGLPMYEIGDGSAAEEAERIRAEAAVAGAEGDEVDALPTAAEYEAASRAARNNAATGAAGGEGAEGGTGEEAEQRDPRDEAVEGAALYPPRPPPVARSTTGRSSLLAAFSRNRAPSPERSHPHGQRPPLTSRTTTNGIDEDDFGSSSESTSTVSTTIDALPTMRRTMSLESGATGSTTDADPLGSKSRVKKIQPGRPGLAEASSSSVKIDPELQHKEEATAEAPASGKDEEPADAADQPSSEHARDRDARRDEGDPDSRPA</sequence>
<evidence type="ECO:0000256" key="2">
    <source>
        <dbReference type="SAM" id="Phobius"/>
    </source>
</evidence>
<evidence type="ECO:0000313" key="4">
    <source>
        <dbReference type="Proteomes" id="UP000237144"/>
    </source>
</evidence>
<dbReference type="AlphaFoldDB" id="A0A2S5B4C1"/>
<keyword evidence="2" id="KW-1133">Transmembrane helix</keyword>
<feature type="compositionally biased region" description="Gly residues" evidence="1">
    <location>
        <begin position="266"/>
        <end position="275"/>
    </location>
</feature>
<keyword evidence="2" id="KW-0812">Transmembrane</keyword>
<feature type="compositionally biased region" description="Basic and acidic residues" evidence="1">
    <location>
        <begin position="280"/>
        <end position="289"/>
    </location>
</feature>